<dbReference type="FunFam" id="3.10.20.370:FF:000001">
    <property type="entry name" value="Retrovirus-related Pol polyprotein from transposon 17.6-like protein"/>
    <property type="match status" value="1"/>
</dbReference>
<dbReference type="FunFam" id="3.30.70.270:FF:000026">
    <property type="entry name" value="Transposon Ty3-G Gag-Pol polyprotein"/>
    <property type="match status" value="1"/>
</dbReference>
<dbReference type="InterPro" id="IPR036397">
    <property type="entry name" value="RNaseH_sf"/>
</dbReference>
<gene>
    <name evidence="12" type="ORF">FSP39_011649</name>
</gene>
<evidence type="ECO:0000256" key="8">
    <source>
        <dbReference type="SAM" id="MobiDB-lite"/>
    </source>
</evidence>
<organism evidence="12 13">
    <name type="scientific">Pinctada imbricata</name>
    <name type="common">Atlantic pearl-oyster</name>
    <name type="synonym">Pinctada martensii</name>
    <dbReference type="NCBI Taxonomy" id="66713"/>
    <lineage>
        <taxon>Eukaryota</taxon>
        <taxon>Metazoa</taxon>
        <taxon>Spiralia</taxon>
        <taxon>Lophotrochozoa</taxon>
        <taxon>Mollusca</taxon>
        <taxon>Bivalvia</taxon>
        <taxon>Autobranchia</taxon>
        <taxon>Pteriomorphia</taxon>
        <taxon>Pterioida</taxon>
        <taxon>Pterioidea</taxon>
        <taxon>Pteriidae</taxon>
        <taxon>Pinctada</taxon>
    </lineage>
</organism>
<dbReference type="InterPro" id="IPR001995">
    <property type="entry name" value="Peptidase_A2_cat"/>
</dbReference>
<dbReference type="Gene3D" id="3.30.420.10">
    <property type="entry name" value="Ribonuclease H-like superfamily/Ribonuclease H"/>
    <property type="match status" value="1"/>
</dbReference>
<dbReference type="FunFam" id="3.30.420.10:FF:000063">
    <property type="entry name" value="Retrovirus-related Pol polyprotein from transposon 297-like Protein"/>
    <property type="match status" value="1"/>
</dbReference>
<dbReference type="PROSITE" id="PS00141">
    <property type="entry name" value="ASP_PROTEASE"/>
    <property type="match status" value="1"/>
</dbReference>
<evidence type="ECO:0000256" key="6">
    <source>
        <dbReference type="ARBA" id="ARBA00022801"/>
    </source>
</evidence>
<dbReference type="InterPro" id="IPR043128">
    <property type="entry name" value="Rev_trsase/Diguanyl_cyclase"/>
</dbReference>
<evidence type="ECO:0000256" key="3">
    <source>
        <dbReference type="ARBA" id="ARBA00022695"/>
    </source>
</evidence>
<dbReference type="InterPro" id="IPR041588">
    <property type="entry name" value="Integrase_H2C2"/>
</dbReference>
<dbReference type="AlphaFoldDB" id="A0AA88XUC5"/>
<dbReference type="InterPro" id="IPR001584">
    <property type="entry name" value="Integrase_cat-core"/>
</dbReference>
<sequence>MAKVRINNKECKFLIDTGATVNILDEKTYQSVGAPRLQRKNRPKLQPYGGGRSLHILGTCKLGVESKEKFECHTFSVVKGNHGAFLGIGRYKKGKIKLHIDENIKPVAQRHRRTPFHLRAKVEKEIEKLRKEDIIEKITQGSPTPWVSPIVTPPKKNPDEIRLCVDMREANKAILRERHVLPTIDELIHDLNNASVFSKLDLRAGYHQMELEEESKHITTFSTHLGLYRYKRLNFGISSASEIFQETIRSVIRDVQGAKNLSDDIIIYGKTQKDHDRSLEAVFQALQENDLTLNKEKCEFNKSEIEFFGVVFSKDGISPDPKKVRAIKEAAPPTNSSELRSFLGMTNYSARFIPDYATICEPLRRLKRQDNEWEWGVEQDQAFEKLKSELSSDTIITYYNPESEISILVDASPVGLGAIMAQDEKVVAYASRALTDVESRYSQTEREALAIVWACEHFDMYIRGAPCVNIVTDHKPLETIWQKPKPPLRIERWGLRLQPYKLKIRYEPGHSNPADYMSRHPCATKKHSHEEKIAESYVNFITTGSVPKAMTLDEVKSASNEDKTIQKAIEFAGNGRWHEIKSITDTDIDITELQAYRNIRNELVVHSENILLRDHRIEMPYKLRKTAIHIAHEGHQGLTKTKAFIRSKIWFPGINDEVDSVIKDCAACQINTPARYMEPLHMSELPAHPWDNLSMDFCGPLPSGDYLFVIIDEYSRYPVVEIIRSLSAHTVISTLDKVLSVFGIPSMIKSDNGAPFNSHAFKEFAQNMGFKHRKIMPLWPRASAQAEAFNKLLMKAVKSAHIEGRSWKQEMFRFLRQYRATPHTSTTFTPHRLLFGREPSTKLPKVQGKNTQNSEITEKVRQNDEQSKAKMKNAADKRNHASKSELNQGDHVLIRNERKGNKLTPTYNPESLTVTRKKGSMITATDGNKEITRNASVMKKTTVTPETCVTPQEEEEDEEEIAIDSGPSTSPNTPVNRPKRISKPPSYLQDYVRF</sequence>
<dbReference type="InterPro" id="IPR001969">
    <property type="entry name" value="Aspartic_peptidase_AS"/>
</dbReference>
<evidence type="ECO:0000256" key="4">
    <source>
        <dbReference type="ARBA" id="ARBA00022722"/>
    </source>
</evidence>
<feature type="region of interest" description="Disordered" evidence="8">
    <location>
        <begin position="837"/>
        <end position="889"/>
    </location>
</feature>
<accession>A0AA88XUC5</accession>
<name>A0AA88XUC5_PINIB</name>
<evidence type="ECO:0000259" key="9">
    <source>
        <dbReference type="PROSITE" id="PS50175"/>
    </source>
</evidence>
<dbReference type="GO" id="GO:0004519">
    <property type="term" value="F:endonuclease activity"/>
    <property type="evidence" value="ECO:0007669"/>
    <property type="project" value="UniProtKB-KW"/>
</dbReference>
<evidence type="ECO:0000256" key="7">
    <source>
        <dbReference type="ARBA" id="ARBA00022918"/>
    </source>
</evidence>
<keyword evidence="7" id="KW-0695">RNA-directed DNA polymerase</keyword>
<dbReference type="PANTHER" id="PTHR37984">
    <property type="entry name" value="PROTEIN CBG26694"/>
    <property type="match status" value="1"/>
</dbReference>
<feature type="domain" description="Reverse transcriptase" evidence="10">
    <location>
        <begin position="134"/>
        <end position="312"/>
    </location>
</feature>
<dbReference type="GO" id="GO:0006508">
    <property type="term" value="P:proteolysis"/>
    <property type="evidence" value="ECO:0007669"/>
    <property type="project" value="InterPro"/>
</dbReference>
<dbReference type="Gene3D" id="1.10.340.70">
    <property type="match status" value="1"/>
</dbReference>
<evidence type="ECO:0000259" key="10">
    <source>
        <dbReference type="PROSITE" id="PS50878"/>
    </source>
</evidence>
<proteinExistence type="predicted"/>
<dbReference type="GO" id="GO:0004190">
    <property type="term" value="F:aspartic-type endopeptidase activity"/>
    <property type="evidence" value="ECO:0007669"/>
    <property type="project" value="InterPro"/>
</dbReference>
<dbReference type="InterPro" id="IPR021109">
    <property type="entry name" value="Peptidase_aspartic_dom_sf"/>
</dbReference>
<dbReference type="EC" id="2.7.7.49" evidence="1"/>
<dbReference type="PROSITE" id="PS50175">
    <property type="entry name" value="ASP_PROT_RETROV"/>
    <property type="match status" value="1"/>
</dbReference>
<feature type="compositionally biased region" description="Low complexity" evidence="8">
    <location>
        <begin position="942"/>
        <end position="951"/>
    </location>
</feature>
<feature type="compositionally biased region" description="Acidic residues" evidence="8">
    <location>
        <begin position="952"/>
        <end position="962"/>
    </location>
</feature>
<feature type="compositionally biased region" description="Polar residues" evidence="8">
    <location>
        <begin position="966"/>
        <end position="975"/>
    </location>
</feature>
<dbReference type="Pfam" id="PF00078">
    <property type="entry name" value="RVT_1"/>
    <property type="match status" value="1"/>
</dbReference>
<protein>
    <recommendedName>
        <fullName evidence="1">RNA-directed DNA polymerase</fullName>
        <ecNumber evidence="1">2.7.7.49</ecNumber>
    </recommendedName>
</protein>
<dbReference type="GO" id="GO:0015074">
    <property type="term" value="P:DNA integration"/>
    <property type="evidence" value="ECO:0007669"/>
    <property type="project" value="InterPro"/>
</dbReference>
<feature type="compositionally biased region" description="Basic and acidic residues" evidence="8">
    <location>
        <begin position="856"/>
        <end position="883"/>
    </location>
</feature>
<dbReference type="SUPFAM" id="SSF56672">
    <property type="entry name" value="DNA/RNA polymerases"/>
    <property type="match status" value="1"/>
</dbReference>
<feature type="domain" description="Integrase catalytic" evidence="11">
    <location>
        <begin position="685"/>
        <end position="838"/>
    </location>
</feature>
<dbReference type="CDD" id="cd01647">
    <property type="entry name" value="RT_LTR"/>
    <property type="match status" value="1"/>
</dbReference>
<dbReference type="Proteomes" id="UP001186944">
    <property type="component" value="Unassembled WGS sequence"/>
</dbReference>
<evidence type="ECO:0000313" key="13">
    <source>
        <dbReference type="Proteomes" id="UP001186944"/>
    </source>
</evidence>
<reference evidence="12" key="1">
    <citation type="submission" date="2019-08" db="EMBL/GenBank/DDBJ databases">
        <title>The improved chromosome-level genome for the pearl oyster Pinctada fucata martensii using PacBio sequencing and Hi-C.</title>
        <authorList>
            <person name="Zheng Z."/>
        </authorList>
    </citation>
    <scope>NUCLEOTIDE SEQUENCE</scope>
    <source>
        <strain evidence="12">ZZ-2019</strain>
        <tissue evidence="12">Adductor muscle</tissue>
    </source>
</reference>
<dbReference type="CDD" id="cd09274">
    <property type="entry name" value="RNase_HI_RT_Ty3"/>
    <property type="match status" value="1"/>
</dbReference>
<dbReference type="InterPro" id="IPR043502">
    <property type="entry name" value="DNA/RNA_pol_sf"/>
</dbReference>
<dbReference type="InterPro" id="IPR000477">
    <property type="entry name" value="RT_dom"/>
</dbReference>
<dbReference type="Pfam" id="PF17921">
    <property type="entry name" value="Integrase_H2C2"/>
    <property type="match status" value="1"/>
</dbReference>
<dbReference type="PANTHER" id="PTHR37984:SF11">
    <property type="entry name" value="INTEGRASE CATALYTIC DOMAIN-CONTAINING PROTEIN"/>
    <property type="match status" value="1"/>
</dbReference>
<keyword evidence="5" id="KW-0255">Endonuclease</keyword>
<dbReference type="InterPro" id="IPR050951">
    <property type="entry name" value="Retrovirus_Pol_polyprotein"/>
</dbReference>
<dbReference type="Gene3D" id="3.10.10.10">
    <property type="entry name" value="HIV Type 1 Reverse Transcriptase, subunit A, domain 1"/>
    <property type="match status" value="1"/>
</dbReference>
<dbReference type="PROSITE" id="PS50994">
    <property type="entry name" value="INTEGRASE"/>
    <property type="match status" value="1"/>
</dbReference>
<dbReference type="Gene3D" id="3.30.70.270">
    <property type="match status" value="2"/>
</dbReference>
<evidence type="ECO:0000256" key="5">
    <source>
        <dbReference type="ARBA" id="ARBA00022759"/>
    </source>
</evidence>
<dbReference type="GO" id="GO:0003964">
    <property type="term" value="F:RNA-directed DNA polymerase activity"/>
    <property type="evidence" value="ECO:0007669"/>
    <property type="project" value="UniProtKB-KW"/>
</dbReference>
<keyword evidence="13" id="KW-1185">Reference proteome</keyword>
<keyword evidence="6" id="KW-0378">Hydrolase</keyword>
<dbReference type="SUPFAM" id="SSF50630">
    <property type="entry name" value="Acid proteases"/>
    <property type="match status" value="1"/>
</dbReference>
<dbReference type="InterPro" id="IPR012337">
    <property type="entry name" value="RNaseH-like_sf"/>
</dbReference>
<dbReference type="SUPFAM" id="SSF53098">
    <property type="entry name" value="Ribonuclease H-like"/>
    <property type="match status" value="1"/>
</dbReference>
<dbReference type="Gene3D" id="2.40.70.10">
    <property type="entry name" value="Acid Proteases"/>
    <property type="match status" value="1"/>
</dbReference>
<evidence type="ECO:0000256" key="1">
    <source>
        <dbReference type="ARBA" id="ARBA00012493"/>
    </source>
</evidence>
<evidence type="ECO:0000259" key="11">
    <source>
        <dbReference type="PROSITE" id="PS50994"/>
    </source>
</evidence>
<dbReference type="Pfam" id="PF00665">
    <property type="entry name" value="rve"/>
    <property type="match status" value="1"/>
</dbReference>
<dbReference type="GO" id="GO:0003676">
    <property type="term" value="F:nucleic acid binding"/>
    <property type="evidence" value="ECO:0007669"/>
    <property type="project" value="InterPro"/>
</dbReference>
<dbReference type="Pfam" id="PF17917">
    <property type="entry name" value="RT_RNaseH"/>
    <property type="match status" value="1"/>
</dbReference>
<feature type="domain" description="Peptidase A2" evidence="9">
    <location>
        <begin position="11"/>
        <end position="50"/>
    </location>
</feature>
<feature type="region of interest" description="Disordered" evidence="8">
    <location>
        <begin position="942"/>
        <end position="994"/>
    </location>
</feature>
<evidence type="ECO:0000256" key="2">
    <source>
        <dbReference type="ARBA" id="ARBA00022679"/>
    </source>
</evidence>
<dbReference type="EMBL" id="VSWD01000011">
    <property type="protein sequence ID" value="KAK3087863.1"/>
    <property type="molecule type" value="Genomic_DNA"/>
</dbReference>
<keyword evidence="4" id="KW-0540">Nuclease</keyword>
<dbReference type="FunFam" id="1.10.340.70:FF:000004">
    <property type="entry name" value="Retrovirus-related Pol polyprotein from transposon 297-like Protein"/>
    <property type="match status" value="1"/>
</dbReference>
<keyword evidence="2" id="KW-0808">Transferase</keyword>
<keyword evidence="3" id="KW-0548">Nucleotidyltransferase</keyword>
<dbReference type="InterPro" id="IPR041373">
    <property type="entry name" value="RT_RNaseH"/>
</dbReference>
<evidence type="ECO:0000313" key="12">
    <source>
        <dbReference type="EMBL" id="KAK3087863.1"/>
    </source>
</evidence>
<comment type="caution">
    <text evidence="12">The sequence shown here is derived from an EMBL/GenBank/DDBJ whole genome shotgun (WGS) entry which is preliminary data.</text>
</comment>
<dbReference type="PROSITE" id="PS50878">
    <property type="entry name" value="RT_POL"/>
    <property type="match status" value="1"/>
</dbReference>